<dbReference type="InterPro" id="IPR015797">
    <property type="entry name" value="NUDIX_hydrolase-like_dom_sf"/>
</dbReference>
<dbReference type="SUPFAM" id="SSF55811">
    <property type="entry name" value="Nudix"/>
    <property type="match status" value="1"/>
</dbReference>
<dbReference type="InterPro" id="IPR036388">
    <property type="entry name" value="WH-like_DNA-bd_sf"/>
</dbReference>
<dbReference type="InterPro" id="IPR036390">
    <property type="entry name" value="WH_DNA-bd_sf"/>
</dbReference>
<keyword evidence="1" id="KW-0378">Hydrolase</keyword>
<comment type="caution">
    <text evidence="3">The sequence shown here is derived from an EMBL/GenBank/DDBJ whole genome shotgun (WGS) entry which is preliminary data.</text>
</comment>
<dbReference type="SUPFAM" id="SSF46785">
    <property type="entry name" value="Winged helix' DNA-binding domain"/>
    <property type="match status" value="1"/>
</dbReference>
<dbReference type="PROSITE" id="PS00893">
    <property type="entry name" value="NUDIX_BOX"/>
    <property type="match status" value="1"/>
</dbReference>
<dbReference type="AlphaFoldDB" id="A0A1F7X513"/>
<dbReference type="PROSITE" id="PS51462">
    <property type="entry name" value="NUDIX"/>
    <property type="match status" value="1"/>
</dbReference>
<proteinExistence type="predicted"/>
<feature type="domain" description="Nudix hydrolase" evidence="2">
    <location>
        <begin position="80"/>
        <end position="219"/>
    </location>
</feature>
<accession>A0A1F7X513</accession>
<dbReference type="Proteomes" id="UP000179219">
    <property type="component" value="Unassembled WGS sequence"/>
</dbReference>
<dbReference type="GO" id="GO:0016787">
    <property type="term" value="F:hydrolase activity"/>
    <property type="evidence" value="ECO:0007669"/>
    <property type="project" value="UniProtKB-KW"/>
</dbReference>
<organism evidence="3 4">
    <name type="scientific">Candidatus Woesebacteria bacterium RBG_13_34_9</name>
    <dbReference type="NCBI Taxonomy" id="1802477"/>
    <lineage>
        <taxon>Bacteria</taxon>
        <taxon>Candidatus Woeseibacteriota</taxon>
    </lineage>
</organism>
<evidence type="ECO:0000259" key="2">
    <source>
        <dbReference type="PROSITE" id="PS51462"/>
    </source>
</evidence>
<name>A0A1F7X513_9BACT</name>
<reference evidence="3 4" key="1">
    <citation type="journal article" date="2016" name="Nat. Commun.">
        <title>Thousands of microbial genomes shed light on interconnected biogeochemical processes in an aquifer system.</title>
        <authorList>
            <person name="Anantharaman K."/>
            <person name="Brown C.T."/>
            <person name="Hug L.A."/>
            <person name="Sharon I."/>
            <person name="Castelle C.J."/>
            <person name="Probst A.J."/>
            <person name="Thomas B.C."/>
            <person name="Singh A."/>
            <person name="Wilkins M.J."/>
            <person name="Karaoz U."/>
            <person name="Brodie E.L."/>
            <person name="Williams K.H."/>
            <person name="Hubbard S.S."/>
            <person name="Banfield J.F."/>
        </authorList>
    </citation>
    <scope>NUCLEOTIDE SEQUENCE [LARGE SCALE GENOMIC DNA]</scope>
</reference>
<dbReference type="InterPro" id="IPR020084">
    <property type="entry name" value="NUDIX_hydrolase_CS"/>
</dbReference>
<dbReference type="Gene3D" id="1.10.10.10">
    <property type="entry name" value="Winged helix-like DNA-binding domain superfamily/Winged helix DNA-binding domain"/>
    <property type="match status" value="1"/>
</dbReference>
<dbReference type="InterPro" id="IPR000086">
    <property type="entry name" value="NUDIX_hydrolase_dom"/>
</dbReference>
<dbReference type="EMBL" id="MGFP01000023">
    <property type="protein sequence ID" value="OGM09458.1"/>
    <property type="molecule type" value="Genomic_DNA"/>
</dbReference>
<evidence type="ECO:0000313" key="4">
    <source>
        <dbReference type="Proteomes" id="UP000179219"/>
    </source>
</evidence>
<dbReference type="Gene3D" id="3.90.79.10">
    <property type="entry name" value="Nucleoside Triphosphate Pyrophosphohydrolase"/>
    <property type="match status" value="1"/>
</dbReference>
<evidence type="ECO:0000313" key="3">
    <source>
        <dbReference type="EMBL" id="OGM09458.1"/>
    </source>
</evidence>
<dbReference type="Pfam" id="PF00293">
    <property type="entry name" value="NUDIX"/>
    <property type="match status" value="1"/>
</dbReference>
<sequence>MAIENEIHPIQVNILFVLLFRTRARFTELNNLKVPSDQFNFHIKKLIEATLIEKTDQFYNLTPKGKEFANRFDTENLVPERQAKVSALICCIRIVGGKTYYLMQKRLKEPYYGFIGMISGKVKWGELTREAAIRELKEETGLMGKPHFLGIEHKIDYDKNGELLEDKFFYIFLVQEFKGNLKRKILGGENKWMTEKEIMISGKTFDDAHDVFSIIKKRNFRFIEKRYSVKKY</sequence>
<gene>
    <name evidence="3" type="ORF">A2159_00810</name>
</gene>
<protein>
    <recommendedName>
        <fullName evidence="2">Nudix hydrolase domain-containing protein</fullName>
    </recommendedName>
</protein>
<evidence type="ECO:0000256" key="1">
    <source>
        <dbReference type="ARBA" id="ARBA00022801"/>
    </source>
</evidence>